<dbReference type="GO" id="GO:0016740">
    <property type="term" value="F:transferase activity"/>
    <property type="evidence" value="ECO:0007669"/>
    <property type="project" value="UniProtKB-KW"/>
</dbReference>
<evidence type="ECO:0000256" key="12">
    <source>
        <dbReference type="SAM" id="SignalP"/>
    </source>
</evidence>
<evidence type="ECO:0000256" key="5">
    <source>
        <dbReference type="ARBA" id="ARBA00022679"/>
    </source>
</evidence>
<keyword evidence="8" id="KW-0784">Thiamine biosynthesis</keyword>
<evidence type="ECO:0000256" key="11">
    <source>
        <dbReference type="ARBA" id="ARBA00048179"/>
    </source>
</evidence>
<sequence>MRAHVTAALLAGICMLSPASAQTVEKPDVKISLDWAFQGPQSVFLYGAALDEFKKRGIDATIDRGSGSGDTITRVASGAYQFGWADIATMVKFNAQNPGKELVAVYVTGGNSPLAVVTVKGRGIDTPKDLAGKTLTATAGSAALALFNIFAKDAGFDPKSVTWKQVSGALREPMMVRGEADAAAGFTTSSVMSVVELGVKKDDVEVFKYNDYGLKQYGTALLVRPEFAKENPKTVAAVVAAVNASFMDAIRNPKASVEAIKARDSLANLDIECVRLVDGLRDLTLTDEFKTKGISSVDDARIAASIQEIKDAYELKADIPADKVFTDAYLPAQAERMPPALGSCE</sequence>
<keyword evidence="5" id="KW-0808">Transferase</keyword>
<evidence type="ECO:0000256" key="10">
    <source>
        <dbReference type="ARBA" id="ARBA00033171"/>
    </source>
</evidence>
<dbReference type="InterPro" id="IPR015168">
    <property type="entry name" value="SsuA/THI5"/>
</dbReference>
<evidence type="ECO:0000256" key="6">
    <source>
        <dbReference type="ARBA" id="ARBA00022723"/>
    </source>
</evidence>
<keyword evidence="7" id="KW-0663">Pyridoxal phosphate</keyword>
<dbReference type="RefSeq" id="WP_258731780.1">
    <property type="nucleotide sequence ID" value="NZ_JANTHY010000002.1"/>
</dbReference>
<gene>
    <name evidence="14" type="ORF">NVS89_06520</name>
</gene>
<dbReference type="SUPFAM" id="SSF53850">
    <property type="entry name" value="Periplasmic binding protein-like II"/>
    <property type="match status" value="1"/>
</dbReference>
<evidence type="ECO:0000259" key="13">
    <source>
        <dbReference type="Pfam" id="PF09084"/>
    </source>
</evidence>
<evidence type="ECO:0000313" key="14">
    <source>
        <dbReference type="EMBL" id="MCS0494746.1"/>
    </source>
</evidence>
<accession>A0A9X2PD86</accession>
<comment type="subunit">
    <text evidence="4">Homodimer.</text>
</comment>
<dbReference type="AlphaFoldDB" id="A0A9X2PD86"/>
<comment type="function">
    <text evidence="1">Responsible for the formation of the pyrimidine heterocycle in the thiamine biosynthesis pathway. Catalyzes the formation of hydroxymethylpyrimidine phosphate (HMP-P) from histidine and pyridoxal phosphate (PLP). The protein uses PLP and the active site histidine to form HMP-P, generating an inactive enzyme. The enzyme can only undergo a single turnover, which suggests it is a suicide enzyme.</text>
</comment>
<dbReference type="PANTHER" id="PTHR31528:SF1">
    <property type="entry name" value="4-AMINO-5-HYDROXYMETHYL-2-METHYLPYRIMIDINE PHOSPHATE SYNTHASE THI11-RELATED"/>
    <property type="match status" value="1"/>
</dbReference>
<dbReference type="PANTHER" id="PTHR31528">
    <property type="entry name" value="4-AMINO-5-HYDROXYMETHYL-2-METHYLPYRIMIDINE PHOSPHATE SYNTHASE THI11-RELATED"/>
    <property type="match status" value="1"/>
</dbReference>
<name>A0A9X2PD86_9HYPH</name>
<feature type="chain" id="PRO_5040895785" description="Thiamine pyrimidine synthase" evidence="12">
    <location>
        <begin position="22"/>
        <end position="345"/>
    </location>
</feature>
<dbReference type="Proteomes" id="UP001151088">
    <property type="component" value="Unassembled WGS sequence"/>
</dbReference>
<evidence type="ECO:0000256" key="1">
    <source>
        <dbReference type="ARBA" id="ARBA00003469"/>
    </source>
</evidence>
<evidence type="ECO:0000256" key="7">
    <source>
        <dbReference type="ARBA" id="ARBA00022898"/>
    </source>
</evidence>
<dbReference type="GO" id="GO:0046872">
    <property type="term" value="F:metal ion binding"/>
    <property type="evidence" value="ECO:0007669"/>
    <property type="project" value="UniProtKB-KW"/>
</dbReference>
<comment type="pathway">
    <text evidence="2">Cofactor biosynthesis; thiamine diphosphate biosynthesis.</text>
</comment>
<protein>
    <recommendedName>
        <fullName evidence="10">Thiamine pyrimidine synthase</fullName>
    </recommendedName>
</protein>
<evidence type="ECO:0000256" key="2">
    <source>
        <dbReference type="ARBA" id="ARBA00004948"/>
    </source>
</evidence>
<dbReference type="InterPro" id="IPR027939">
    <property type="entry name" value="NMT1/THI5"/>
</dbReference>
<dbReference type="Gene3D" id="3.40.190.10">
    <property type="entry name" value="Periplasmic binding protein-like II"/>
    <property type="match status" value="2"/>
</dbReference>
<evidence type="ECO:0000256" key="8">
    <source>
        <dbReference type="ARBA" id="ARBA00022977"/>
    </source>
</evidence>
<reference evidence="14" key="1">
    <citation type="submission" date="2022-08" db="EMBL/GenBank/DDBJ databases">
        <authorList>
            <person name="Li F."/>
        </authorList>
    </citation>
    <scope>NUCLEOTIDE SEQUENCE</scope>
    <source>
        <strain evidence="14">MQZ15Z-1</strain>
    </source>
</reference>
<feature type="domain" description="SsuA/THI5-like" evidence="13">
    <location>
        <begin position="51"/>
        <end position="255"/>
    </location>
</feature>
<keyword evidence="9" id="KW-0408">Iron</keyword>
<comment type="catalytic activity">
    <reaction evidence="11">
        <text>N(6)-(pyridoxal phosphate)-L-lysyl-[4-amino-5-hydroxymethyl-2-methylpyrimidine phosphate synthase] + L-histidyl-[4-amino-5-hydroxymethyl-2-methylpyrimidine phosphate synthase] + 2 Fe(3+) + 4 H2O = L-lysyl-[4-amino-5-hydroxymethyl-2-methylpyrimidine phosphate synthase] + (2S)-2-amino-5-hydroxy-4-oxopentanoyl-[4-amino-5-hydroxymethyl-2-methylpyrimidine phosphate synthase] + 4-amino-2-methyl-5-(phosphooxymethyl)pyrimidine + 3-oxopropanoate + 2 Fe(2+) + 2 H(+)</text>
        <dbReference type="Rhea" id="RHEA:65756"/>
        <dbReference type="Rhea" id="RHEA-COMP:16892"/>
        <dbReference type="Rhea" id="RHEA-COMP:16893"/>
        <dbReference type="Rhea" id="RHEA-COMP:16894"/>
        <dbReference type="Rhea" id="RHEA-COMP:16895"/>
        <dbReference type="ChEBI" id="CHEBI:15377"/>
        <dbReference type="ChEBI" id="CHEBI:15378"/>
        <dbReference type="ChEBI" id="CHEBI:29033"/>
        <dbReference type="ChEBI" id="CHEBI:29034"/>
        <dbReference type="ChEBI" id="CHEBI:29969"/>
        <dbReference type="ChEBI" id="CHEBI:29979"/>
        <dbReference type="ChEBI" id="CHEBI:33190"/>
        <dbReference type="ChEBI" id="CHEBI:58354"/>
        <dbReference type="ChEBI" id="CHEBI:143915"/>
        <dbReference type="ChEBI" id="CHEBI:157692"/>
    </reaction>
    <physiologicalReaction direction="left-to-right" evidence="11">
        <dbReference type="Rhea" id="RHEA:65757"/>
    </physiologicalReaction>
</comment>
<comment type="similarity">
    <text evidence="3">Belongs to the NMT1/THI5 family.</text>
</comment>
<keyword evidence="12" id="KW-0732">Signal</keyword>
<dbReference type="Pfam" id="PF09084">
    <property type="entry name" value="NMT1"/>
    <property type="match status" value="1"/>
</dbReference>
<evidence type="ECO:0000256" key="4">
    <source>
        <dbReference type="ARBA" id="ARBA00011738"/>
    </source>
</evidence>
<dbReference type="EMBL" id="JANTHZ010000002">
    <property type="protein sequence ID" value="MCS0494746.1"/>
    <property type="molecule type" value="Genomic_DNA"/>
</dbReference>
<feature type="signal peptide" evidence="12">
    <location>
        <begin position="1"/>
        <end position="21"/>
    </location>
</feature>
<keyword evidence="6" id="KW-0479">Metal-binding</keyword>
<proteinExistence type="inferred from homology"/>
<organism evidence="14 15">
    <name type="scientific">Ancylobacter mangrovi</name>
    <dbReference type="NCBI Taxonomy" id="2972472"/>
    <lineage>
        <taxon>Bacteria</taxon>
        <taxon>Pseudomonadati</taxon>
        <taxon>Pseudomonadota</taxon>
        <taxon>Alphaproteobacteria</taxon>
        <taxon>Hyphomicrobiales</taxon>
        <taxon>Xanthobacteraceae</taxon>
        <taxon>Ancylobacter</taxon>
    </lineage>
</organism>
<keyword evidence="15" id="KW-1185">Reference proteome</keyword>
<evidence type="ECO:0000256" key="9">
    <source>
        <dbReference type="ARBA" id="ARBA00023004"/>
    </source>
</evidence>
<comment type="caution">
    <text evidence="14">The sequence shown here is derived from an EMBL/GenBank/DDBJ whole genome shotgun (WGS) entry which is preliminary data.</text>
</comment>
<dbReference type="GO" id="GO:0009228">
    <property type="term" value="P:thiamine biosynthetic process"/>
    <property type="evidence" value="ECO:0007669"/>
    <property type="project" value="UniProtKB-KW"/>
</dbReference>
<evidence type="ECO:0000256" key="3">
    <source>
        <dbReference type="ARBA" id="ARBA00009406"/>
    </source>
</evidence>
<evidence type="ECO:0000313" key="15">
    <source>
        <dbReference type="Proteomes" id="UP001151088"/>
    </source>
</evidence>